<accession>A0A1Z2XUM3</accession>
<evidence type="ECO:0000313" key="2">
    <source>
        <dbReference type="EMBL" id="QQR31414.1"/>
    </source>
</evidence>
<evidence type="ECO:0000313" key="4">
    <source>
        <dbReference type="Proteomes" id="UP000596035"/>
    </source>
</evidence>
<dbReference type="EMBL" id="CP065321">
    <property type="protein sequence ID" value="QQR31414.1"/>
    <property type="molecule type" value="Genomic_DNA"/>
</dbReference>
<dbReference type="Proteomes" id="UP000196710">
    <property type="component" value="Chromosome"/>
</dbReference>
<name>A0A1Z2XUM3_9FIRM</name>
<dbReference type="AlphaFoldDB" id="A0A1Z2XUM3"/>
<dbReference type="Proteomes" id="UP000596035">
    <property type="component" value="Chromosome"/>
</dbReference>
<gene>
    <name evidence="1" type="ORF">ADH66_16620</name>
    <name evidence="2" type="ORF">I5Q82_07005</name>
</gene>
<dbReference type="KEGG" id="amur:ADH66_16620"/>
<organism evidence="2 4">
    <name type="scientific">Acutalibacter muris</name>
    <dbReference type="NCBI Taxonomy" id="1796620"/>
    <lineage>
        <taxon>Bacteria</taxon>
        <taxon>Bacillati</taxon>
        <taxon>Bacillota</taxon>
        <taxon>Clostridia</taxon>
        <taxon>Eubacteriales</taxon>
        <taxon>Acutalibacteraceae</taxon>
        <taxon>Acutalibacter</taxon>
    </lineage>
</organism>
<protein>
    <submittedName>
        <fullName evidence="2">Uncharacterized protein</fullName>
    </submittedName>
</protein>
<dbReference type="RefSeq" id="WP_066538560.1">
    <property type="nucleotide sequence ID" value="NZ_CAPVCI010000007.1"/>
</dbReference>
<evidence type="ECO:0000313" key="1">
    <source>
        <dbReference type="EMBL" id="ASB42143.1"/>
    </source>
</evidence>
<reference evidence="1" key="1">
    <citation type="journal article" date="2017" name="Genome Announc.">
        <title>High-Quality Whole-Genome Sequences of the Oligo-Mouse-Microbiota Bacterial Community.</title>
        <authorList>
            <person name="Garzetti D."/>
            <person name="Brugiroux S."/>
            <person name="Bunk B."/>
            <person name="Pukall R."/>
            <person name="McCoy K.D."/>
            <person name="Macpherson A.J."/>
            <person name="Stecher B."/>
        </authorList>
    </citation>
    <scope>NUCLEOTIDE SEQUENCE</scope>
    <source>
        <strain evidence="1">KB18</strain>
    </source>
</reference>
<keyword evidence="3" id="KW-1185">Reference proteome</keyword>
<sequence>MNIKIEGGRPVFYGEPVRVTHTDVTGGENMTVNGQTVKRVTGNRTEYTLNADEMNAIGWTIDGSVHQPHWKQLENVKDTFFRGAGCGAKISEDIQSMKSSMESLADGFFDGEVTESELADKFQALAEKFIGICKEKQYPFPMLTGMDEAAMSFAYDCFRGAILKSAVQHNNAEGSELASKHNRDWHYYNSDYYYKSESAIGAISERVMGMAQERDYKEFQIPDYIAIGKNSLYNFNSAVSGESDYIPGGLLAIEEKWILDFDAAPPEDFKWFFEEEGSKEDVLISGGGEDIPRPKSRVWAMYRDMLVSKSFDFSLGRDLPSEVKNLGDLLQFGAGVKSEIVAVNKYLRNFQVAPSGYFADKAWSESQKRAEGGWDARA</sequence>
<reference evidence="2 4" key="3">
    <citation type="submission" date="2020-11" db="EMBL/GenBank/DDBJ databases">
        <title>Closed and high quality bacterial genomes of the OMM12 community.</title>
        <authorList>
            <person name="Marbouty M."/>
            <person name="Lamy-Besnier Q."/>
            <person name="Debarbieux L."/>
            <person name="Koszul R."/>
        </authorList>
    </citation>
    <scope>NUCLEOTIDE SEQUENCE [LARGE SCALE GENOMIC DNA]</scope>
    <source>
        <strain evidence="2 4">KB18</strain>
    </source>
</reference>
<evidence type="ECO:0000313" key="3">
    <source>
        <dbReference type="Proteomes" id="UP000196710"/>
    </source>
</evidence>
<proteinExistence type="predicted"/>
<dbReference type="EMBL" id="CP021422">
    <property type="protein sequence ID" value="ASB42143.1"/>
    <property type="molecule type" value="Genomic_DNA"/>
</dbReference>
<reference evidence="3" key="2">
    <citation type="submission" date="2017-05" db="EMBL/GenBank/DDBJ databases">
        <title>Improved OligoMM genomes.</title>
        <authorList>
            <person name="Garzetti D."/>
        </authorList>
    </citation>
    <scope>NUCLEOTIDE SEQUENCE [LARGE SCALE GENOMIC DNA]</scope>
    <source>
        <strain evidence="3">KB18</strain>
    </source>
</reference>